<name>A0A9P6CBE3_9AGAR</name>
<comment type="caution">
    <text evidence="1">The sequence shown here is derived from an EMBL/GenBank/DDBJ whole genome shotgun (WGS) entry which is preliminary data.</text>
</comment>
<dbReference type="EMBL" id="MU150484">
    <property type="protein sequence ID" value="KAF9455965.1"/>
    <property type="molecule type" value="Genomic_DNA"/>
</dbReference>
<reference evidence="1" key="1">
    <citation type="submission" date="2020-11" db="EMBL/GenBank/DDBJ databases">
        <authorList>
            <consortium name="DOE Joint Genome Institute"/>
            <person name="Ahrendt S."/>
            <person name="Riley R."/>
            <person name="Andreopoulos W."/>
            <person name="Labutti K."/>
            <person name="Pangilinan J."/>
            <person name="Ruiz-Duenas F.J."/>
            <person name="Barrasa J.M."/>
            <person name="Sanchez-Garcia M."/>
            <person name="Camarero S."/>
            <person name="Miyauchi S."/>
            <person name="Serrano A."/>
            <person name="Linde D."/>
            <person name="Babiker R."/>
            <person name="Drula E."/>
            <person name="Ayuso-Fernandez I."/>
            <person name="Pacheco R."/>
            <person name="Padilla G."/>
            <person name="Ferreira P."/>
            <person name="Barriuso J."/>
            <person name="Kellner H."/>
            <person name="Castanera R."/>
            <person name="Alfaro M."/>
            <person name="Ramirez L."/>
            <person name="Pisabarro A.G."/>
            <person name="Kuo A."/>
            <person name="Tritt A."/>
            <person name="Lipzen A."/>
            <person name="He G."/>
            <person name="Yan M."/>
            <person name="Ng V."/>
            <person name="Cullen D."/>
            <person name="Martin F."/>
            <person name="Rosso M.-N."/>
            <person name="Henrissat B."/>
            <person name="Hibbett D."/>
            <person name="Martinez A.T."/>
            <person name="Grigoriev I.V."/>
        </authorList>
    </citation>
    <scope>NUCLEOTIDE SEQUENCE</scope>
    <source>
        <strain evidence="1">CBS 247.69</strain>
    </source>
</reference>
<proteinExistence type="predicted"/>
<evidence type="ECO:0000313" key="2">
    <source>
        <dbReference type="Proteomes" id="UP000807353"/>
    </source>
</evidence>
<sequence length="175" mass="18699">MGGGALYRGGAVEEGGQARGGGRHCLWQWLVVHGWCGMVGRGGVEVVVGVVLGWAWWCGVERWGRVGSFRGGVALFRSGCDGWRREWHRSEGGVVGGGRCGAIPRGVASFRGGRGGWWVVLCRSGVGVMGIGWCGVVPGRAWWVKVEVVLFWGVSGCKDEKKNIPEMTRALPSSS</sequence>
<accession>A0A9P6CBE3</accession>
<keyword evidence="2" id="KW-1185">Reference proteome</keyword>
<gene>
    <name evidence="1" type="ORF">BDZ94DRAFT_1241879</name>
</gene>
<dbReference type="Proteomes" id="UP000807353">
    <property type="component" value="Unassembled WGS sequence"/>
</dbReference>
<evidence type="ECO:0000313" key="1">
    <source>
        <dbReference type="EMBL" id="KAF9455965.1"/>
    </source>
</evidence>
<protein>
    <submittedName>
        <fullName evidence="1">Uncharacterized protein</fullName>
    </submittedName>
</protein>
<dbReference type="AlphaFoldDB" id="A0A9P6CBE3"/>
<organism evidence="1 2">
    <name type="scientific">Collybia nuda</name>
    <dbReference type="NCBI Taxonomy" id="64659"/>
    <lineage>
        <taxon>Eukaryota</taxon>
        <taxon>Fungi</taxon>
        <taxon>Dikarya</taxon>
        <taxon>Basidiomycota</taxon>
        <taxon>Agaricomycotina</taxon>
        <taxon>Agaricomycetes</taxon>
        <taxon>Agaricomycetidae</taxon>
        <taxon>Agaricales</taxon>
        <taxon>Tricholomatineae</taxon>
        <taxon>Clitocybaceae</taxon>
        <taxon>Collybia</taxon>
    </lineage>
</organism>